<keyword evidence="2" id="KW-0813">Transport</keyword>
<evidence type="ECO:0000313" key="10">
    <source>
        <dbReference type="Proteomes" id="UP000778951"/>
    </source>
</evidence>
<feature type="transmembrane region" description="Helical" evidence="8">
    <location>
        <begin position="497"/>
        <end position="517"/>
    </location>
</feature>
<evidence type="ECO:0008006" key="11">
    <source>
        <dbReference type="Google" id="ProtNLM"/>
    </source>
</evidence>
<feature type="transmembrane region" description="Helical" evidence="8">
    <location>
        <begin position="106"/>
        <end position="123"/>
    </location>
</feature>
<feature type="transmembrane region" description="Helical" evidence="8">
    <location>
        <begin position="174"/>
        <end position="193"/>
    </location>
</feature>
<evidence type="ECO:0000256" key="3">
    <source>
        <dbReference type="ARBA" id="ARBA00022475"/>
    </source>
</evidence>
<organism evidence="9 10">
    <name type="scientific">Entomospira culicis</name>
    <dbReference type="NCBI Taxonomy" id="2719989"/>
    <lineage>
        <taxon>Bacteria</taxon>
        <taxon>Pseudomonadati</taxon>
        <taxon>Spirochaetota</taxon>
        <taxon>Spirochaetia</taxon>
        <taxon>Spirochaetales</taxon>
        <taxon>Spirochaetaceae</taxon>
        <taxon>Entomospira</taxon>
    </lineage>
</organism>
<keyword evidence="4 8" id="KW-0812">Transmembrane</keyword>
<evidence type="ECO:0000256" key="5">
    <source>
        <dbReference type="ARBA" id="ARBA00022989"/>
    </source>
</evidence>
<keyword evidence="3" id="KW-1003">Cell membrane</keyword>
<protein>
    <recommendedName>
        <fullName evidence="11">Potassium uptake protein, TrkH family</fullName>
    </recommendedName>
</protein>
<dbReference type="PANTHER" id="PTHR32024:SF1">
    <property type="entry name" value="KTR SYSTEM POTASSIUM UPTAKE PROTEIN B"/>
    <property type="match status" value="1"/>
</dbReference>
<proteinExistence type="predicted"/>
<keyword evidence="7 8" id="KW-0472">Membrane</keyword>
<feature type="transmembrane region" description="Helical" evidence="8">
    <location>
        <begin position="205"/>
        <end position="228"/>
    </location>
</feature>
<feature type="transmembrane region" description="Helical" evidence="8">
    <location>
        <begin position="323"/>
        <end position="345"/>
    </location>
</feature>
<feature type="transmembrane region" description="Helical" evidence="8">
    <location>
        <begin position="75"/>
        <end position="94"/>
    </location>
</feature>
<feature type="transmembrane region" description="Helical" evidence="8">
    <location>
        <begin position="443"/>
        <end position="476"/>
    </location>
</feature>
<feature type="transmembrane region" description="Helical" evidence="8">
    <location>
        <begin position="144"/>
        <end position="162"/>
    </location>
</feature>
<accession>A0A968KU04</accession>
<comment type="subcellular location">
    <subcellularLocation>
        <location evidence="1">Cell membrane</location>
        <topology evidence="1">Multi-pass membrane protein</topology>
    </subcellularLocation>
</comment>
<dbReference type="GO" id="GO:0008324">
    <property type="term" value="F:monoatomic cation transmembrane transporter activity"/>
    <property type="evidence" value="ECO:0007669"/>
    <property type="project" value="InterPro"/>
</dbReference>
<feature type="transmembrane region" description="Helical" evidence="8">
    <location>
        <begin position="259"/>
        <end position="281"/>
    </location>
</feature>
<name>A0A968KU04_9SPIO</name>
<dbReference type="AlphaFoldDB" id="A0A968KU04"/>
<dbReference type="Pfam" id="PF02386">
    <property type="entry name" value="TrkH"/>
    <property type="match status" value="1"/>
</dbReference>
<feature type="transmembrane region" description="Helical" evidence="8">
    <location>
        <begin position="293"/>
        <end position="311"/>
    </location>
</feature>
<keyword evidence="6" id="KW-0406">Ion transport</keyword>
<evidence type="ECO:0000256" key="2">
    <source>
        <dbReference type="ARBA" id="ARBA00022448"/>
    </source>
</evidence>
<evidence type="ECO:0000256" key="8">
    <source>
        <dbReference type="SAM" id="Phobius"/>
    </source>
</evidence>
<feature type="transmembrane region" description="Helical" evidence="8">
    <location>
        <begin position="375"/>
        <end position="397"/>
    </location>
</feature>
<dbReference type="PANTHER" id="PTHR32024">
    <property type="entry name" value="TRK SYSTEM POTASSIUM UPTAKE PROTEIN TRKG-RELATED"/>
    <property type="match status" value="1"/>
</dbReference>
<evidence type="ECO:0000256" key="7">
    <source>
        <dbReference type="ARBA" id="ARBA00023136"/>
    </source>
</evidence>
<evidence type="ECO:0000256" key="6">
    <source>
        <dbReference type="ARBA" id="ARBA00023065"/>
    </source>
</evidence>
<dbReference type="EMBL" id="JAATLM010000001">
    <property type="protein sequence ID" value="NIZ68675.1"/>
    <property type="molecule type" value="Genomic_DNA"/>
</dbReference>
<dbReference type="InterPro" id="IPR003445">
    <property type="entry name" value="Cat_transpt"/>
</dbReference>
<dbReference type="RefSeq" id="WP_167694757.1">
    <property type="nucleotide sequence ID" value="NZ_CP118181.1"/>
</dbReference>
<evidence type="ECO:0000313" key="9">
    <source>
        <dbReference type="EMBL" id="NIZ68675.1"/>
    </source>
</evidence>
<feature type="transmembrane region" description="Helical" evidence="8">
    <location>
        <begin position="43"/>
        <end position="63"/>
    </location>
</feature>
<evidence type="ECO:0000256" key="4">
    <source>
        <dbReference type="ARBA" id="ARBA00022692"/>
    </source>
</evidence>
<reference evidence="9" key="1">
    <citation type="submission" date="2020-03" db="EMBL/GenBank/DDBJ databases">
        <title>Spirochaetal bacteria isolated from arthropods constitute a novel genus Entomospira genus novum within the order Spirochaetales.</title>
        <authorList>
            <person name="Grana-Miraglia L."/>
            <person name="Sikutova S."/>
            <person name="Fingerle V."/>
            <person name="Sing A."/>
            <person name="Castillo-Ramirez S."/>
            <person name="Margos G."/>
            <person name="Rudolf I."/>
        </authorList>
    </citation>
    <scope>NUCLEOTIDE SEQUENCE</scope>
    <source>
        <strain evidence="9">BR149</strain>
    </source>
</reference>
<comment type="caution">
    <text evidence="9">The sequence shown here is derived from an EMBL/GenBank/DDBJ whole genome shotgun (WGS) entry which is preliminary data.</text>
</comment>
<dbReference type="GO" id="GO:0005886">
    <property type="term" value="C:plasma membrane"/>
    <property type="evidence" value="ECO:0007669"/>
    <property type="project" value="UniProtKB-SubCell"/>
</dbReference>
<feature type="transmembrane region" description="Helical" evidence="8">
    <location>
        <begin position="550"/>
        <end position="574"/>
    </location>
</feature>
<evidence type="ECO:0000256" key="1">
    <source>
        <dbReference type="ARBA" id="ARBA00004651"/>
    </source>
</evidence>
<sequence>MARVNVRQFFRRTNLLLMIFSIVFIFLASSDYAQILFRVDWFLRWMPKLLMSWVVADVIYQLVSRTDQIGLWLRRFLVILLWSAVTLSYGWLRLPNYQYSLGHQKVFYAFILIHSLSFYLHQINQAQLKRYIGMLLQRPAHMMVLSYTALILLFTVLLLLPISQYGYQEGGLSALNALFLTVSAICVTGLAPVDIASTFSPFGLGVLVLAVQLGGIGIALLGSIMLYVRRSVGLSGRTLLAYSFSDDAVSDVGKVALRVIWATLIIELIGASYFVWHFFVVQEYLLMPALGHGIFFSISAFNNAGFSLFTGGSLESLRFDFSFLWMINLLIIFGVVGFNFIFYELNRMKRALGRYLSKGVDHLNRTQVTMNNSTLVLRSGYGSILLMVVLFFLFYAFEHPHSIYVLSTAQQYIESAFLSVDAKTAGFMSRDFTTLRFSTQGLFLLGMFIGGASGGTAGGIKLNTILVIFAGFRAFIQQRPLAKIGQMSISWEDVRRANILFISAILVVILATFALSITERVQEPFAIFWEVVSALGTVGTSLNYTSDLTVLGRIVIMSVMLIGRLGALTLFSFAQEREVKKEPSYPLGNVYIG</sequence>
<dbReference type="Proteomes" id="UP000778951">
    <property type="component" value="Unassembled WGS sequence"/>
</dbReference>
<gene>
    <name evidence="9" type="ORF">HCT48_00355</name>
</gene>
<dbReference type="GO" id="GO:0030001">
    <property type="term" value="P:metal ion transport"/>
    <property type="evidence" value="ECO:0007669"/>
    <property type="project" value="UniProtKB-ARBA"/>
</dbReference>
<keyword evidence="5 8" id="KW-1133">Transmembrane helix</keyword>
<keyword evidence="10" id="KW-1185">Reference proteome</keyword>